<dbReference type="GO" id="GO:0016651">
    <property type="term" value="F:oxidoreductase activity, acting on NAD(P)H"/>
    <property type="evidence" value="ECO:0007669"/>
    <property type="project" value="InterPro"/>
</dbReference>
<accession>A0A1Q6DX76</accession>
<organism evidence="8 9">
    <name type="scientific">Methanohalarchaeum thermophilum</name>
    <dbReference type="NCBI Taxonomy" id="1903181"/>
    <lineage>
        <taxon>Archaea</taxon>
        <taxon>Methanobacteriati</taxon>
        <taxon>Methanobacteriota</taxon>
        <taxon>Methanonatronarchaeia</taxon>
        <taxon>Methanonatronarchaeales</taxon>
        <taxon>Methanonatronarchaeaceae</taxon>
        <taxon>Candidatus Methanohalarchaeum</taxon>
    </lineage>
</organism>
<dbReference type="GO" id="GO:0042773">
    <property type="term" value="P:ATP synthesis coupled electron transport"/>
    <property type="evidence" value="ECO:0007669"/>
    <property type="project" value="InterPro"/>
</dbReference>
<dbReference type="STRING" id="1903181.BTN85_1471"/>
<comment type="caution">
    <text evidence="8">The sequence shown here is derived from an EMBL/GenBank/DDBJ whole genome shotgun (WGS) entry which is preliminary data.</text>
</comment>
<evidence type="ECO:0000256" key="1">
    <source>
        <dbReference type="ARBA" id="ARBA00004141"/>
    </source>
</evidence>
<dbReference type="InterPro" id="IPR039428">
    <property type="entry name" value="NUOK/Mnh_C1-like"/>
</dbReference>
<dbReference type="Proteomes" id="UP000185744">
    <property type="component" value="Unassembled WGS sequence"/>
</dbReference>
<dbReference type="PANTHER" id="PTHR11434:SF16">
    <property type="entry name" value="NADH-UBIQUINONE OXIDOREDUCTASE CHAIN 4L"/>
    <property type="match status" value="1"/>
</dbReference>
<comment type="similarity">
    <text evidence="2">Belongs to the complex I subunit 4L family.</text>
</comment>
<sequence length="97" mass="10614">MIAFHFLITSIGLVLIGLYGVITLRHPIKILMSIELILNAANINLVAFSTENLIGQGFASLVIAISAAEVCVGLAIVYNLYRLKKDIDVMEVNALKW</sequence>
<protein>
    <submittedName>
        <fullName evidence="8">NADH dehydrogenase subunit K</fullName>
    </submittedName>
</protein>
<gene>
    <name evidence="8" type="ORF">BTN85_1471</name>
</gene>
<evidence type="ECO:0000256" key="6">
    <source>
        <dbReference type="ARBA" id="ARBA00023136"/>
    </source>
</evidence>
<evidence type="ECO:0000256" key="2">
    <source>
        <dbReference type="ARBA" id="ARBA00010519"/>
    </source>
</evidence>
<reference evidence="8" key="1">
    <citation type="submission" date="2016-12" db="EMBL/GenBank/DDBJ databases">
        <title>Discovery of methanogenic haloarchaea.</title>
        <authorList>
            <person name="Sorokin D.Y."/>
            <person name="Makarova K.S."/>
            <person name="Abbas B."/>
            <person name="Ferrer M."/>
            <person name="Golyshin P.N."/>
        </authorList>
    </citation>
    <scope>NUCLEOTIDE SEQUENCE [LARGE SCALE GENOMIC DNA]</scope>
    <source>
        <strain evidence="8">HMET1</strain>
    </source>
</reference>
<feature type="transmembrane region" description="Helical" evidence="7">
    <location>
        <begin position="61"/>
        <end position="81"/>
    </location>
</feature>
<evidence type="ECO:0000256" key="4">
    <source>
        <dbReference type="ARBA" id="ARBA00022692"/>
    </source>
</evidence>
<evidence type="ECO:0000313" key="8">
    <source>
        <dbReference type="EMBL" id="OKY78966.1"/>
    </source>
</evidence>
<dbReference type="AlphaFoldDB" id="A0A1Q6DX76"/>
<feature type="transmembrane region" description="Helical" evidence="7">
    <location>
        <begin position="6"/>
        <end position="24"/>
    </location>
</feature>
<dbReference type="GO" id="GO:0030964">
    <property type="term" value="C:NADH dehydrogenase complex"/>
    <property type="evidence" value="ECO:0007669"/>
    <property type="project" value="TreeGrafter"/>
</dbReference>
<dbReference type="HAMAP" id="MF_01456">
    <property type="entry name" value="NDH1_NuoK"/>
    <property type="match status" value="1"/>
</dbReference>
<name>A0A1Q6DX76_METT1</name>
<keyword evidence="4 7" id="KW-0812">Transmembrane</keyword>
<dbReference type="InterPro" id="IPR001133">
    <property type="entry name" value="NADH_UbQ_OxRdtase_chain4L/K"/>
</dbReference>
<dbReference type="EMBL" id="MSDW01000001">
    <property type="protein sequence ID" value="OKY78966.1"/>
    <property type="molecule type" value="Genomic_DNA"/>
</dbReference>
<evidence type="ECO:0000256" key="5">
    <source>
        <dbReference type="ARBA" id="ARBA00022989"/>
    </source>
</evidence>
<keyword evidence="3" id="KW-0813">Transport</keyword>
<dbReference type="Pfam" id="PF00420">
    <property type="entry name" value="Oxidored_q2"/>
    <property type="match status" value="1"/>
</dbReference>
<dbReference type="Gene3D" id="1.10.287.3510">
    <property type="match status" value="1"/>
</dbReference>
<dbReference type="InParanoid" id="A0A1Q6DX76"/>
<keyword evidence="9" id="KW-1185">Reference proteome</keyword>
<comment type="subcellular location">
    <subcellularLocation>
        <location evidence="1">Membrane</location>
        <topology evidence="1">Multi-pass membrane protein</topology>
    </subcellularLocation>
</comment>
<keyword evidence="6 7" id="KW-0472">Membrane</keyword>
<evidence type="ECO:0000256" key="3">
    <source>
        <dbReference type="ARBA" id="ARBA00022448"/>
    </source>
</evidence>
<proteinExistence type="inferred from homology"/>
<evidence type="ECO:0000313" key="9">
    <source>
        <dbReference type="Proteomes" id="UP000185744"/>
    </source>
</evidence>
<keyword evidence="5 7" id="KW-1133">Transmembrane helix</keyword>
<dbReference type="NCBIfam" id="NF004320">
    <property type="entry name" value="PRK05715.1-2"/>
    <property type="match status" value="1"/>
</dbReference>
<evidence type="ECO:0000256" key="7">
    <source>
        <dbReference type="SAM" id="Phobius"/>
    </source>
</evidence>
<dbReference type="PANTHER" id="PTHR11434">
    <property type="entry name" value="NADH-UBIQUINONE OXIDOREDUCTASE SUBUNIT ND4L"/>
    <property type="match status" value="1"/>
</dbReference>